<dbReference type="Gene3D" id="3.90.470.20">
    <property type="entry name" value="4'-phosphopantetheinyl transferase domain"/>
    <property type="match status" value="1"/>
</dbReference>
<evidence type="ECO:0000256" key="5">
    <source>
        <dbReference type="ARBA" id="ARBA00022842"/>
    </source>
</evidence>
<feature type="binding site" evidence="8">
    <location>
        <position position="69"/>
    </location>
    <ligand>
        <name>Mg(2+)</name>
        <dbReference type="ChEBI" id="CHEBI:18420"/>
    </ligand>
</feature>
<dbReference type="EMBL" id="CP023819">
    <property type="protein sequence ID" value="ATL89693.1"/>
    <property type="molecule type" value="Genomic_DNA"/>
</dbReference>
<comment type="function">
    <text evidence="8">Transfers the 4'-phosphopantetheine moiety from coenzyme A to a Ser of acyl-carrier-protein.</text>
</comment>
<dbReference type="HAMAP" id="MF_00101">
    <property type="entry name" value="AcpS"/>
    <property type="match status" value="1"/>
</dbReference>
<sequence length="138" mass="14737">MVYGIGCDLCSIARMEKSLLGPHGAVFARRVFGPAEQAALGLPLAEEEGTARRTAHTVASAAVDFAAKEAFLKAAGTGLREPFSLCEIEAVRLPGGAPAYRFSGRSAQWVEARRLRAHLSLSHEDGMAMAYCILETET</sequence>
<dbReference type="InterPro" id="IPR004568">
    <property type="entry name" value="Ppantetheine-prot_Trfase_dom"/>
</dbReference>
<keyword evidence="8" id="KW-0963">Cytoplasm</keyword>
<dbReference type="GO" id="GO:0008897">
    <property type="term" value="F:holo-[acyl-carrier-protein] synthase activity"/>
    <property type="evidence" value="ECO:0007669"/>
    <property type="project" value="UniProtKB-UniRule"/>
</dbReference>
<evidence type="ECO:0000256" key="7">
    <source>
        <dbReference type="ARBA" id="ARBA00023160"/>
    </source>
</evidence>
<dbReference type="RefSeq" id="WP_098923229.1">
    <property type="nucleotide sequence ID" value="NZ_CP023819.1"/>
</dbReference>
<evidence type="ECO:0000259" key="9">
    <source>
        <dbReference type="Pfam" id="PF01648"/>
    </source>
</evidence>
<evidence type="ECO:0000256" key="2">
    <source>
        <dbReference type="ARBA" id="ARBA00022679"/>
    </source>
</evidence>
<evidence type="ECO:0000256" key="6">
    <source>
        <dbReference type="ARBA" id="ARBA00023098"/>
    </source>
</evidence>
<dbReference type="Pfam" id="PF01648">
    <property type="entry name" value="ACPS"/>
    <property type="match status" value="1"/>
</dbReference>
<evidence type="ECO:0000256" key="4">
    <source>
        <dbReference type="ARBA" id="ARBA00022832"/>
    </source>
</evidence>
<comment type="subcellular location">
    <subcellularLocation>
        <location evidence="8">Cytoplasm</location>
    </subcellularLocation>
</comment>
<accession>A0A291T922</accession>
<reference evidence="10 11" key="1">
    <citation type="submission" date="2017-10" db="EMBL/GenBank/DDBJ databases">
        <title>Complete Genome Sequence of Faecalibacterium prausnitzii isolated from the gut of healthy adult Indian.</title>
        <authorList>
            <person name="Bag S."/>
            <person name="Ghosh T.S."/>
            <person name="Das B."/>
        </authorList>
    </citation>
    <scope>NUCLEOTIDE SEQUENCE [LARGE SCALE GENOMIC DNA]</scope>
    <source>
        <strain evidence="10 11">Indica</strain>
    </source>
</reference>
<dbReference type="InterPro" id="IPR037143">
    <property type="entry name" value="4-PPantetheinyl_Trfase_dom_sf"/>
</dbReference>
<keyword evidence="5 8" id="KW-0460">Magnesium</keyword>
<keyword evidence="6 8" id="KW-0443">Lipid metabolism</keyword>
<feature type="domain" description="4'-phosphopantetheinyl transferase" evidence="9">
    <location>
        <begin position="4"/>
        <end position="110"/>
    </location>
</feature>
<keyword evidence="7 8" id="KW-0275">Fatty acid biosynthesis</keyword>
<dbReference type="NCBIfam" id="TIGR00556">
    <property type="entry name" value="pantethn_trn"/>
    <property type="match status" value="1"/>
</dbReference>
<evidence type="ECO:0000313" key="10">
    <source>
        <dbReference type="EMBL" id="ATL89693.1"/>
    </source>
</evidence>
<proteinExistence type="inferred from homology"/>
<dbReference type="SUPFAM" id="SSF56214">
    <property type="entry name" value="4'-phosphopantetheinyl transferase"/>
    <property type="match status" value="1"/>
</dbReference>
<keyword evidence="2 8" id="KW-0808">Transferase</keyword>
<dbReference type="GO" id="GO:0000287">
    <property type="term" value="F:magnesium ion binding"/>
    <property type="evidence" value="ECO:0007669"/>
    <property type="project" value="UniProtKB-UniRule"/>
</dbReference>
<keyword evidence="3 8" id="KW-0479">Metal-binding</keyword>
<feature type="binding site" evidence="8">
    <location>
        <position position="8"/>
    </location>
    <ligand>
        <name>Mg(2+)</name>
        <dbReference type="ChEBI" id="CHEBI:18420"/>
    </ligand>
</feature>
<dbReference type="InterPro" id="IPR008278">
    <property type="entry name" value="4-PPantetheinyl_Trfase_dom"/>
</dbReference>
<evidence type="ECO:0000256" key="8">
    <source>
        <dbReference type="HAMAP-Rule" id="MF_00101"/>
    </source>
</evidence>
<dbReference type="AlphaFoldDB" id="A0A291T922"/>
<comment type="catalytic activity">
    <reaction evidence="8">
        <text>apo-[ACP] + CoA = holo-[ACP] + adenosine 3',5'-bisphosphate + H(+)</text>
        <dbReference type="Rhea" id="RHEA:12068"/>
        <dbReference type="Rhea" id="RHEA-COMP:9685"/>
        <dbReference type="Rhea" id="RHEA-COMP:9690"/>
        <dbReference type="ChEBI" id="CHEBI:15378"/>
        <dbReference type="ChEBI" id="CHEBI:29999"/>
        <dbReference type="ChEBI" id="CHEBI:57287"/>
        <dbReference type="ChEBI" id="CHEBI:58343"/>
        <dbReference type="ChEBI" id="CHEBI:64479"/>
        <dbReference type="EC" id="2.7.8.7"/>
    </reaction>
</comment>
<dbReference type="InterPro" id="IPR002582">
    <property type="entry name" value="ACPS"/>
</dbReference>
<name>A0A291T922_9FIRM</name>
<gene>
    <name evidence="8" type="primary">acpS</name>
    <name evidence="10" type="ORF">CRH10_04970</name>
</gene>
<protein>
    <recommendedName>
        <fullName evidence="8">Holo-[acyl-carrier-protein] synthase</fullName>
        <shortName evidence="8">Holo-ACP synthase</shortName>
        <ecNumber evidence="8">2.7.8.7</ecNumber>
    </recommendedName>
    <alternativeName>
        <fullName evidence="8">4'-phosphopantetheinyl transferase AcpS</fullName>
    </alternativeName>
</protein>
<comment type="cofactor">
    <cofactor evidence="8">
        <name>Mg(2+)</name>
        <dbReference type="ChEBI" id="CHEBI:18420"/>
    </cofactor>
</comment>
<evidence type="ECO:0000313" key="11">
    <source>
        <dbReference type="Proteomes" id="UP000223709"/>
    </source>
</evidence>
<organism evidence="10 11">
    <name type="scientific">Faecalibacterium prausnitzii</name>
    <dbReference type="NCBI Taxonomy" id="853"/>
    <lineage>
        <taxon>Bacteria</taxon>
        <taxon>Bacillati</taxon>
        <taxon>Bacillota</taxon>
        <taxon>Clostridia</taxon>
        <taxon>Eubacteriales</taxon>
        <taxon>Oscillospiraceae</taxon>
        <taxon>Faecalibacterium</taxon>
    </lineage>
</organism>
<dbReference type="EC" id="2.7.8.7" evidence="8"/>
<comment type="similarity">
    <text evidence="8">Belongs to the P-Pant transferase superfamily. AcpS family.</text>
</comment>
<evidence type="ECO:0000256" key="3">
    <source>
        <dbReference type="ARBA" id="ARBA00022723"/>
    </source>
</evidence>
<dbReference type="GO" id="GO:0006633">
    <property type="term" value="P:fatty acid biosynthetic process"/>
    <property type="evidence" value="ECO:0007669"/>
    <property type="project" value="UniProtKB-UniRule"/>
</dbReference>
<evidence type="ECO:0000256" key="1">
    <source>
        <dbReference type="ARBA" id="ARBA00022516"/>
    </source>
</evidence>
<dbReference type="Proteomes" id="UP000223709">
    <property type="component" value="Chromosome"/>
</dbReference>
<dbReference type="GO" id="GO:0005737">
    <property type="term" value="C:cytoplasm"/>
    <property type="evidence" value="ECO:0007669"/>
    <property type="project" value="UniProtKB-SubCell"/>
</dbReference>
<keyword evidence="1 8" id="KW-0444">Lipid biosynthesis</keyword>
<keyword evidence="4 8" id="KW-0276">Fatty acid metabolism</keyword>